<evidence type="ECO:0000313" key="2">
    <source>
        <dbReference type="EMBL" id="EDO63218.2"/>
    </source>
</evidence>
<feature type="region of interest" description="Disordered" evidence="1">
    <location>
        <begin position="648"/>
        <end position="699"/>
    </location>
</feature>
<feature type="region of interest" description="Disordered" evidence="1">
    <location>
        <begin position="1112"/>
        <end position="1219"/>
    </location>
</feature>
<reference evidence="2" key="4">
    <citation type="journal article" date="2007" name="Genome Biol.">
        <title>Update of the Anopheles gambiae PEST genome assembly.</title>
        <authorList>
            <person name="Sharakhova M.V."/>
            <person name="Hammond M.P."/>
            <person name="Lobo N.F."/>
            <person name="Krzywinski J."/>
            <person name="Unger M.F."/>
            <person name="Hillenmeyer M.E."/>
            <person name="Bruggner R.V."/>
            <person name="Birney E."/>
            <person name="Collins F.H."/>
        </authorList>
    </citation>
    <scope>NUCLEOTIDE SEQUENCE</scope>
    <source>
        <strain evidence="2">PEST</strain>
    </source>
</reference>
<reference evidence="2" key="2">
    <citation type="submission" date="2002-03" db="EMBL/GenBank/DDBJ databases">
        <authorList>
            <consortium name="The Anopheles Genome Sequencing Consortium"/>
        </authorList>
    </citation>
    <scope>NUCLEOTIDE SEQUENCE</scope>
    <source>
        <strain evidence="2">PEST</strain>
    </source>
</reference>
<organism evidence="2">
    <name type="scientific">Anopheles gambiae</name>
    <name type="common">African malaria mosquito</name>
    <dbReference type="NCBI Taxonomy" id="7165"/>
    <lineage>
        <taxon>Eukaryota</taxon>
        <taxon>Metazoa</taxon>
        <taxon>Ecdysozoa</taxon>
        <taxon>Arthropoda</taxon>
        <taxon>Hexapoda</taxon>
        <taxon>Insecta</taxon>
        <taxon>Pterygota</taxon>
        <taxon>Neoptera</taxon>
        <taxon>Endopterygota</taxon>
        <taxon>Diptera</taxon>
        <taxon>Nematocera</taxon>
        <taxon>Culicoidea</taxon>
        <taxon>Culicidae</taxon>
        <taxon>Anophelinae</taxon>
        <taxon>Anopheles</taxon>
    </lineage>
</organism>
<dbReference type="PANTHER" id="PTHR22933">
    <property type="entry name" value="FI18007P1-RELATED"/>
    <property type="match status" value="1"/>
</dbReference>
<dbReference type="EMBL" id="AAAB01008987">
    <property type="protein sequence ID" value="EDO63218.2"/>
    <property type="molecule type" value="Genomic_DNA"/>
</dbReference>
<feature type="region of interest" description="Disordered" evidence="1">
    <location>
        <begin position="933"/>
        <end position="974"/>
    </location>
</feature>
<dbReference type="VEuPathDB" id="VectorBase:AGAMI1_003354"/>
<feature type="compositionally biased region" description="Basic and acidic residues" evidence="1">
    <location>
        <begin position="405"/>
        <end position="416"/>
    </location>
</feature>
<feature type="region of interest" description="Disordered" evidence="1">
    <location>
        <begin position="198"/>
        <end position="257"/>
    </location>
</feature>
<accession>A7UVK4</accession>
<feature type="compositionally biased region" description="Low complexity" evidence="1">
    <location>
        <begin position="477"/>
        <end position="514"/>
    </location>
</feature>
<dbReference type="eggNOG" id="ENOG502S1S8">
    <property type="taxonomic scope" value="Eukaryota"/>
</dbReference>
<feature type="region of interest" description="Disordered" evidence="1">
    <location>
        <begin position="794"/>
        <end position="816"/>
    </location>
</feature>
<protein>
    <submittedName>
        <fullName evidence="2">AGAP002052-PA</fullName>
    </submittedName>
</protein>
<feature type="compositionally biased region" description="Low complexity" evidence="1">
    <location>
        <begin position="522"/>
        <end position="579"/>
    </location>
</feature>
<feature type="compositionally biased region" description="Low complexity" evidence="1">
    <location>
        <begin position="419"/>
        <end position="431"/>
    </location>
</feature>
<dbReference type="PaxDb" id="7165-AGAP002052-PA"/>
<feature type="compositionally biased region" description="Basic and acidic residues" evidence="1">
    <location>
        <begin position="314"/>
        <end position="324"/>
    </location>
</feature>
<feature type="compositionally biased region" description="Polar residues" evidence="1">
    <location>
        <begin position="676"/>
        <end position="692"/>
    </location>
</feature>
<reference evidence="2" key="3">
    <citation type="journal article" date="2004" name="Trends Parasitol.">
        <title>The Anopheles gambiae genome: an update.</title>
        <authorList>
            <person name="Mongin E."/>
            <person name="Louis C."/>
            <person name="Holt R.A."/>
            <person name="Birney E."/>
            <person name="Collins F.H."/>
        </authorList>
    </citation>
    <scope>NUCLEOTIDE SEQUENCE</scope>
    <source>
        <strain evidence="2">PEST</strain>
    </source>
</reference>
<feature type="compositionally biased region" description="Low complexity" evidence="1">
    <location>
        <begin position="648"/>
        <end position="664"/>
    </location>
</feature>
<dbReference type="OMA" id="PQQYFRQ"/>
<dbReference type="VEuPathDB" id="VectorBase:AGAP002052"/>
<dbReference type="InterPro" id="IPR052976">
    <property type="entry name" value="Scoloptoxin-like"/>
</dbReference>
<feature type="compositionally biased region" description="Polar residues" evidence="1">
    <location>
        <begin position="325"/>
        <end position="336"/>
    </location>
</feature>
<evidence type="ECO:0000256" key="1">
    <source>
        <dbReference type="SAM" id="MobiDB-lite"/>
    </source>
</evidence>
<feature type="compositionally biased region" description="Polar residues" evidence="1">
    <location>
        <begin position="464"/>
        <end position="476"/>
    </location>
</feature>
<feature type="compositionally biased region" description="Polar residues" evidence="1">
    <location>
        <begin position="394"/>
        <end position="404"/>
    </location>
</feature>
<feature type="region of interest" description="Disordered" evidence="1">
    <location>
        <begin position="306"/>
        <end position="596"/>
    </location>
</feature>
<feature type="compositionally biased region" description="Low complexity" evidence="1">
    <location>
        <begin position="212"/>
        <end position="257"/>
    </location>
</feature>
<feature type="compositionally biased region" description="Low complexity" evidence="1">
    <location>
        <begin position="337"/>
        <end position="380"/>
    </location>
</feature>
<feature type="compositionally biased region" description="Low complexity" evidence="1">
    <location>
        <begin position="965"/>
        <end position="974"/>
    </location>
</feature>
<sequence length="1219" mass="136256">MVERQLGEHHSLLMVAAIVSNNGQFLPGPRYSLDNMPKTGFTCRDKILGGYYADSETQCQMFHVCVKVAGVGPNGRSQETLVTFSVKRLRPVEAMHAAGERVKGRECHEHGIIKGVQDFRFLCPNGTAFDQEAQICADWGDVDCEAATLYYGSDNFDLYRLGSGFESKRAPFAEEEEATFHLQRAETSDARRSKQYIVNQSSKPQQPPSPNQIPSVQKPSYPQQPQQYFRQPVTPPTTTTTSTTASTTTTTTTTTTTPFTPVENIFYKTSQAPTKLHQKHTEHKQHQLLLNQQQLLQAQHFRQLTAAAATATPADRRPAGDELRTTTPSFTNNFARSQQPQQQPQPQQRQPQTQQLQQQPQQQRSPQQQQQQQQPQSRPAQHNDFNNDEIFRGSHSSHFYNNRNNGKEDYEEELYRKSTTTPRSTAAATGANRASSTQATSRGRNRGRGSVRAHHLNALRNELKPSTSTTPASVTKQPQQQQQQQQQRQPNQQQFNHQQQLQQQRQQLQQQQQQQPPPPRQPFQSLQQFPQQQRQQLQPQQQQQPQQQRQQLQPQQQQQPQQQRQQLQQPQQQPARQQNTKLQTTTPDDFVDIPKIPNFRQQPTTVLKPQQSSAQAPSFGQAIVSTPAPFAKQPAQPQSRGNTLFFNTQQQQQQLQQVTSSTTQPAPQQRFGGNPPATNNFKITVSSPQNDRQPSFSQPQQQFNFNAQTRQQAPIASTTSASAPVNNPFQFFAALTTTTTVRPRSTFENRATERSFDEGAVTTPQESQRIRPQSRTFNVDPNRLNQFNYNEYQGSRTSTTTTTTSTTTTTTPVPPTTFAPSQANFRQRAPQQSSFLNPFFSNPSTVAPAITTIPPTIVQKAVPKDRYQSIQRSGNEGHTPSTVKKFSTLVPKDQYNPTTFKPNAISKKALLQFVNQKSVIGLEKSPFTDRVSITTSTTSTSTTTTEKAPAPVTTRYPGYIPTIPPVTSTSTTTTTRAPFTTTTTVSNAPPAPNRFFQPPVAKVSNPLTQSPIVVTSAKPEPTQAEIDEDDGQYHPELYEKDFYRNRVKAKAQAAAALAQARNTNGLASLSTSDEEEIFRTAHSQNIAASGNDLILERARQAAARINEFFSSSSVKPTTTARKEQKDGQLETVTPKVSSKQHHHSKDSLGRTKSSHGAKGSGSTSNATPRPFSKAPTIPPNATITKRPPEDDSYDYAYYDTGSPDVPEYDIIEDFGRKRV</sequence>
<reference evidence="2" key="1">
    <citation type="journal article" date="2002" name="Science">
        <title>The genome sequence of the malaria mosquito Anopheles gambiae.</title>
        <authorList>
            <person name="Holt R.A."/>
            <person name="Subramanian G.M."/>
            <person name="Halpern A."/>
            <person name="Sutton G.G."/>
            <person name="Charlab R."/>
            <person name="Nusskern D.R."/>
            <person name="Wincker P."/>
            <person name="Clark A.G."/>
            <person name="Ribeiro J.M."/>
            <person name="Wides R."/>
            <person name="Salzberg S.L."/>
            <person name="Loftus B."/>
            <person name="Yandell M."/>
            <person name="Majoros W.H."/>
            <person name="Rusch D.B."/>
            <person name="Lai Z."/>
            <person name="Kraft C.L."/>
            <person name="Abril J.F."/>
            <person name="Anthouard V."/>
            <person name="Arensburger P."/>
            <person name="Atkinson P.W."/>
            <person name="Baden H."/>
            <person name="de Berardinis V."/>
            <person name="Baldwin D."/>
            <person name="Benes V."/>
            <person name="Biedler J."/>
            <person name="Blass C."/>
            <person name="Bolanos R."/>
            <person name="Boscus D."/>
            <person name="Barnstead M."/>
            <person name="Cai S."/>
            <person name="Center A."/>
            <person name="Chaturverdi K."/>
            <person name="Christophides G.K."/>
            <person name="Chrystal M.A."/>
            <person name="Clamp M."/>
            <person name="Cravchik A."/>
            <person name="Curwen V."/>
            <person name="Dana A."/>
            <person name="Delcher A."/>
            <person name="Dew I."/>
            <person name="Evans C.A."/>
            <person name="Flanigan M."/>
            <person name="Grundschober-Freimoser A."/>
            <person name="Friedli L."/>
            <person name="Gu Z."/>
            <person name="Guan P."/>
            <person name="Guigo R."/>
            <person name="Hillenmeyer M.E."/>
            <person name="Hladun S.L."/>
            <person name="Hogan J.R."/>
            <person name="Hong Y.S."/>
            <person name="Hoover J."/>
            <person name="Jaillon O."/>
            <person name="Ke Z."/>
            <person name="Kodira C."/>
            <person name="Kokoza E."/>
            <person name="Koutsos A."/>
            <person name="Letunic I."/>
            <person name="Levitsky A."/>
            <person name="Liang Y."/>
            <person name="Lin J.J."/>
            <person name="Lobo N.F."/>
            <person name="Lopez J.R."/>
            <person name="Malek J.A."/>
            <person name="McIntosh T.C."/>
            <person name="Meister S."/>
            <person name="Miller J."/>
            <person name="Mobarry C."/>
            <person name="Mongin E."/>
            <person name="Murphy S.D."/>
            <person name="O'Brochta D.A."/>
            <person name="Pfannkoch C."/>
            <person name="Qi R."/>
            <person name="Regier M.A."/>
            <person name="Remington K."/>
            <person name="Shao H."/>
            <person name="Sharakhova M.V."/>
            <person name="Sitter C.D."/>
            <person name="Shetty J."/>
            <person name="Smith T.J."/>
            <person name="Strong R."/>
            <person name="Sun J."/>
            <person name="Thomasova D."/>
            <person name="Ton L.Q."/>
            <person name="Topalis P."/>
            <person name="Tu Z."/>
            <person name="Unger M.F."/>
            <person name="Walenz B."/>
            <person name="Wang A."/>
            <person name="Wang J."/>
            <person name="Wang M."/>
            <person name="Wang X."/>
            <person name="Woodford K.J."/>
            <person name="Wortman J.R."/>
            <person name="Wu M."/>
            <person name="Yao A."/>
            <person name="Zdobnov E.M."/>
            <person name="Zhang H."/>
            <person name="Zhao Q."/>
            <person name="Zhao S."/>
            <person name="Zhu S.C."/>
            <person name="Zhimulev I."/>
            <person name="Coluzzi M."/>
            <person name="della Torre A."/>
            <person name="Roth C.W."/>
            <person name="Louis C."/>
            <person name="Kalush F."/>
            <person name="Mural R.J."/>
            <person name="Myers E.W."/>
            <person name="Adams M.D."/>
            <person name="Smith H.O."/>
            <person name="Broder S."/>
            <person name="Gardner M.J."/>
            <person name="Fraser C.M."/>
            <person name="Birney E."/>
            <person name="Bork P."/>
            <person name="Brey P.T."/>
            <person name="Venter J.C."/>
            <person name="Weissenbach J."/>
            <person name="Kafatos F.C."/>
            <person name="Collins F.H."/>
            <person name="Hoffman S.L."/>
        </authorList>
    </citation>
    <scope>NUCLEOTIDE SEQUENCE [LARGE SCALE GENOMIC DNA]</scope>
    <source>
        <strain evidence="2">PEST</strain>
    </source>
</reference>
<feature type="compositionally biased region" description="Low complexity" evidence="1">
    <location>
        <begin position="797"/>
        <end position="811"/>
    </location>
</feature>
<dbReference type="AlphaFoldDB" id="A7UVK4"/>
<name>A7UVK4_ANOGA</name>
<feature type="compositionally biased region" description="Basic residues" evidence="1">
    <location>
        <begin position="443"/>
        <end position="457"/>
    </location>
</feature>
<gene>
    <name evidence="2" type="ORF">AgaP_AGAP002052</name>
</gene>
<dbReference type="PANTHER" id="PTHR22933:SF47">
    <property type="entry name" value="CPAP1-I"/>
    <property type="match status" value="1"/>
</dbReference>
<feature type="compositionally biased region" description="Polar residues" evidence="1">
    <location>
        <begin position="432"/>
        <end position="441"/>
    </location>
</feature>
<dbReference type="HOGENOM" id="CLU_268870_0_0_1"/>
<reference evidence="2" key="5">
    <citation type="submission" date="2011-05" db="EMBL/GenBank/DDBJ databases">
        <authorList>
            <consortium name="VectorBase"/>
        </authorList>
    </citation>
    <scope>NUCLEOTIDE SEQUENCE</scope>
    <source>
        <strain evidence="2">PEST</strain>
    </source>
</reference>
<proteinExistence type="predicted"/>
<comment type="caution">
    <text evidence="2">The sequence shown here is derived from an EMBL/GenBank/DDBJ whole genome shotgun (WGS) entry which is preliminary data.</text>
</comment>
<feature type="compositionally biased region" description="Low complexity" evidence="1">
    <location>
        <begin position="934"/>
        <end position="945"/>
    </location>
</feature>
<dbReference type="PhylomeDB" id="A7UVK4"/>